<dbReference type="SMART" id="SM00228">
    <property type="entry name" value="PDZ"/>
    <property type="match status" value="1"/>
</dbReference>
<evidence type="ECO:0000259" key="7">
    <source>
        <dbReference type="PROSITE" id="PS50106"/>
    </source>
</evidence>
<feature type="compositionally biased region" description="Basic and acidic residues" evidence="5">
    <location>
        <begin position="525"/>
        <end position="543"/>
    </location>
</feature>
<feature type="compositionally biased region" description="Polar residues" evidence="5">
    <location>
        <begin position="801"/>
        <end position="826"/>
    </location>
</feature>
<feature type="compositionally biased region" description="Basic and acidic residues" evidence="5">
    <location>
        <begin position="568"/>
        <end position="583"/>
    </location>
</feature>
<feature type="compositionally biased region" description="Polar residues" evidence="5">
    <location>
        <begin position="1463"/>
        <end position="1472"/>
    </location>
</feature>
<dbReference type="InterPro" id="IPR001478">
    <property type="entry name" value="PDZ"/>
</dbReference>
<feature type="compositionally biased region" description="Basic and acidic residues" evidence="5">
    <location>
        <begin position="620"/>
        <end position="631"/>
    </location>
</feature>
<feature type="compositionally biased region" description="Polar residues" evidence="5">
    <location>
        <begin position="1404"/>
        <end position="1413"/>
    </location>
</feature>
<feature type="compositionally biased region" description="Polar residues" evidence="5">
    <location>
        <begin position="420"/>
        <end position="432"/>
    </location>
</feature>
<feature type="compositionally biased region" description="Basic and acidic residues" evidence="5">
    <location>
        <begin position="396"/>
        <end position="419"/>
    </location>
</feature>
<feature type="compositionally biased region" description="Acidic residues" evidence="5">
    <location>
        <begin position="746"/>
        <end position="760"/>
    </location>
</feature>
<feature type="compositionally biased region" description="Polar residues" evidence="5">
    <location>
        <begin position="1622"/>
        <end position="1631"/>
    </location>
</feature>
<feature type="compositionally biased region" description="Basic and acidic residues" evidence="5">
    <location>
        <begin position="919"/>
        <end position="945"/>
    </location>
</feature>
<dbReference type="SMART" id="SM00132">
    <property type="entry name" value="LIM"/>
    <property type="match status" value="1"/>
</dbReference>
<feature type="compositionally biased region" description="Basic and acidic residues" evidence="5">
    <location>
        <begin position="1430"/>
        <end position="1444"/>
    </location>
</feature>
<feature type="region of interest" description="Disordered" evidence="5">
    <location>
        <begin position="247"/>
        <end position="318"/>
    </location>
</feature>
<dbReference type="InterPro" id="IPR029978">
    <property type="entry name" value="LMO-7"/>
</dbReference>
<keyword evidence="9" id="KW-1185">Reference proteome</keyword>
<dbReference type="InterPro" id="IPR031865">
    <property type="entry name" value="DUF4757"/>
</dbReference>
<evidence type="ECO:0000313" key="8">
    <source>
        <dbReference type="EMBL" id="KAK7498674.1"/>
    </source>
</evidence>
<feature type="compositionally biased region" description="Basic and acidic residues" evidence="5">
    <location>
        <begin position="1281"/>
        <end position="1299"/>
    </location>
</feature>
<gene>
    <name evidence="8" type="ORF">BaRGS_00010051</name>
</gene>
<feature type="compositionally biased region" description="Polar residues" evidence="5">
    <location>
        <begin position="552"/>
        <end position="566"/>
    </location>
</feature>
<feature type="compositionally biased region" description="Basic and acidic residues" evidence="5">
    <location>
        <begin position="890"/>
        <end position="902"/>
    </location>
</feature>
<feature type="region of interest" description="Disordered" evidence="5">
    <location>
        <begin position="387"/>
        <end position="644"/>
    </location>
</feature>
<feature type="compositionally biased region" description="Basic and acidic residues" evidence="5">
    <location>
        <begin position="200"/>
        <end position="216"/>
    </location>
</feature>
<feature type="compositionally biased region" description="Polar residues" evidence="5">
    <location>
        <begin position="977"/>
        <end position="1004"/>
    </location>
</feature>
<feature type="region of interest" description="Disordered" evidence="5">
    <location>
        <begin position="163"/>
        <end position="230"/>
    </location>
</feature>
<evidence type="ECO:0000256" key="1">
    <source>
        <dbReference type="ARBA" id="ARBA00022723"/>
    </source>
</evidence>
<feature type="region of interest" description="Disordered" evidence="5">
    <location>
        <begin position="1244"/>
        <end position="1692"/>
    </location>
</feature>
<feature type="compositionally biased region" description="Low complexity" evidence="5">
    <location>
        <begin position="177"/>
        <end position="187"/>
    </location>
</feature>
<dbReference type="InterPro" id="IPR001781">
    <property type="entry name" value="Znf_LIM"/>
</dbReference>
<feature type="compositionally biased region" description="Polar residues" evidence="5">
    <location>
        <begin position="1141"/>
        <end position="1173"/>
    </location>
</feature>
<name>A0ABD0LGF8_9CAEN</name>
<feature type="compositionally biased region" description="Gly residues" evidence="5">
    <location>
        <begin position="1362"/>
        <end position="1371"/>
    </location>
</feature>
<evidence type="ECO:0000256" key="2">
    <source>
        <dbReference type="ARBA" id="ARBA00022833"/>
    </source>
</evidence>
<feature type="compositionally biased region" description="Basic and acidic residues" evidence="5">
    <location>
        <begin position="1072"/>
        <end position="1084"/>
    </location>
</feature>
<feature type="compositionally biased region" description="Basic and acidic residues" evidence="5">
    <location>
        <begin position="1094"/>
        <end position="1115"/>
    </location>
</feature>
<evidence type="ECO:0000259" key="6">
    <source>
        <dbReference type="PROSITE" id="PS50023"/>
    </source>
</evidence>
<keyword evidence="3 4" id="KW-0440">LIM domain</keyword>
<dbReference type="Gene3D" id="2.30.42.10">
    <property type="match status" value="1"/>
</dbReference>
<organism evidence="8 9">
    <name type="scientific">Batillaria attramentaria</name>
    <dbReference type="NCBI Taxonomy" id="370345"/>
    <lineage>
        <taxon>Eukaryota</taxon>
        <taxon>Metazoa</taxon>
        <taxon>Spiralia</taxon>
        <taxon>Lophotrochozoa</taxon>
        <taxon>Mollusca</taxon>
        <taxon>Gastropoda</taxon>
        <taxon>Caenogastropoda</taxon>
        <taxon>Sorbeoconcha</taxon>
        <taxon>Cerithioidea</taxon>
        <taxon>Batillariidae</taxon>
        <taxon>Batillaria</taxon>
    </lineage>
</organism>
<evidence type="ECO:0000256" key="3">
    <source>
        <dbReference type="ARBA" id="ARBA00023038"/>
    </source>
</evidence>
<feature type="compositionally biased region" description="Polar residues" evidence="5">
    <location>
        <begin position="767"/>
        <end position="780"/>
    </location>
</feature>
<feature type="compositionally biased region" description="Polar residues" evidence="5">
    <location>
        <begin position="505"/>
        <end position="517"/>
    </location>
</feature>
<protein>
    <submittedName>
        <fullName evidence="8">Uncharacterized protein</fullName>
    </submittedName>
</protein>
<sequence length="1767" mass="196637">MAEGAHSAELGCLTGAGNSVKSVWGVREKVAVHVHVALCEERDPVRGVCQLGWFRAAVQTPCREMLVGLGKGCLRFEQWKLERILPRVQLQSALSALICRLDGLRFGGELMTVSRALEALTALPSAVAVTVYWLGRVVSQSFPGPKLDQSAFSALVHNQNRHSQHLVSDSSLRRDSSNSWESNGQSSAYGSHEGSNSHSSVKETIDHAPRHVRDGSYDSYTSYGKGSEDSLDEHVFDVDENGMPIPRYSSATALNRSGHGREGRGAAEGSTMYGDRNSAMYRSSPDLFHSKRRSSSTDSGDGSFHGSHSRQSSDSTEMYPTRRFSAQMPTRKTSVSADPLQFIKSKGATDLAVTAEEQIRLAAETKKIKFAGSVSEEDTDVDWQSNLNSWKNRRKSQSERSYQLKEELEEMEREKEEPKSSVQTTKTFSQMQQERERRKSAGTKHFYPIADEEEDDDIFSSTSAKKQESSPNKTSSRFQSSTPSRDDRGNSTTGVLAFTWDIASGENSTSDRPTASDTRQRRSGLHSDRDAVQKSYTETKESAPRNGAGVANSGSSRSQSKISNILKNFEKKDEDSVRPRSGVEHSVNVSDRKKSFENSGSRSSGNGVDSYRSWSISQEKQPESRSTRTDTSRAAPAVYASSRQSGKDFVEKTIKISQKPNNEKGFGFTLAGGADKRQPVVVEKVGLGSAADICELQTKDEVVAINGESVSGLTLADLNQKVKGAVRVGQIELRVKRVLGSGRGDFDEEEDFLSSEEEFDTPDRSVSKSSSVRAENSFDSLDSREEQQAKTEVEQQPWLEEQNTPSSISSSQMTRRGGPTSTSSDSGYDAQTYPSYSNDDDTSQSQVTEDHHPPPAPATRQKHFYPYEEEEDNSSFLDSQPAGWNSQPQHRGDNSEEQREAEVTSSQQVQVESRPSITIRREVVNAVHDDDTKPVASTDQRRTSQTDDNSDFGPPAALRKWQRQRPQPDYTFESDEPQTNFYSKMRLSSTLPRSSAKPTDSDVGQFSKDDSSLDREGAVHSKPPTERSERRFNLADERKRMEDWNQKQEQERQPVDVQASQSGNAIELQFPFDKRKYEEERDQIQHQYQSDLQRAADAERQKQDRERELLEPEMEKMKLLEERRAQRQARLLQYAQDAADTTTSPSRQEAPPQQHTSIWSTQLPGNRTSSTQPGMLVIDPRNRGEDSGQTGEAVFQLKINQMDTPHGLVIRPEVMQSLQSVGPSPLDLEAERERIRQVERERIRQEELQKIEAERRQKEEEEMRRIRTMEEQLRQQQEMLARQEEELRREQQRLERERQQLQQQTAPPPQPPQAHPSSQDTIHFETVTSKVRGGSPAYTSTVVTGPRRSEGHPQMSGRGSRDGGSGYGSGYGSRRSEPAWDGGRNQGVVRQENSWRGGGGGGHQNVSASQSSLPKWPPGNSEQDQLSNAHPHDPMRRQLSREDMVAMNRKPTPLQAKPPSPTSIPSNQTSGSGPIVREAPSKGQLHSLNSVPRAKIRNPEGWIGSPRDMDDLSNFSDHSGSSREGRSQPAAAPRRSEGFRGQLGGPQDHWLIQEAERRRLHDSGDRHGPSRAQFSGPIKPHTDSFGNRWRDDSGGQDPRSSPNMPAQIRQTLLQKTAGARGSTGSNYSQELNPPGSSSPHHSRGSPNTSMSQTLPPNFQYDYGQPSRPDAMPPSHRAPSPDGRRENGGVSLSGKQRCSHCSQELGFGAAMVIESLGLYYHVQCFKCCVCRTPLGNGVEGADVRVRVNKLHCPNCYSNDEGIRKAGNF</sequence>
<feature type="compositionally biased region" description="Polar residues" evidence="5">
    <location>
        <begin position="1315"/>
        <end position="1329"/>
    </location>
</feature>
<feature type="compositionally biased region" description="Polar residues" evidence="5">
    <location>
        <begin position="832"/>
        <end position="847"/>
    </location>
</feature>
<dbReference type="EMBL" id="JACVVK020000049">
    <property type="protein sequence ID" value="KAK7498674.1"/>
    <property type="molecule type" value="Genomic_DNA"/>
</dbReference>
<dbReference type="PROSITE" id="PS50106">
    <property type="entry name" value="PDZ"/>
    <property type="match status" value="1"/>
</dbReference>
<dbReference type="Pfam" id="PF00412">
    <property type="entry name" value="LIM"/>
    <property type="match status" value="1"/>
</dbReference>
<feature type="compositionally biased region" description="Low complexity" evidence="5">
    <location>
        <begin position="296"/>
        <end position="310"/>
    </location>
</feature>
<dbReference type="Pfam" id="PF00595">
    <property type="entry name" value="PDZ"/>
    <property type="match status" value="1"/>
</dbReference>
<feature type="compositionally biased region" description="Polar residues" evidence="5">
    <location>
        <begin position="903"/>
        <end position="916"/>
    </location>
</feature>
<evidence type="ECO:0000256" key="4">
    <source>
        <dbReference type="PROSITE-ProRule" id="PRU00125"/>
    </source>
</evidence>
<dbReference type="PROSITE" id="PS50023">
    <property type="entry name" value="LIM_DOMAIN_2"/>
    <property type="match status" value="1"/>
</dbReference>
<dbReference type="PANTHER" id="PTHR46767:SF2">
    <property type="entry name" value="LIM DOMAIN 7B"/>
    <property type="match status" value="1"/>
</dbReference>
<feature type="compositionally biased region" description="Polar residues" evidence="5">
    <location>
        <begin position="1647"/>
        <end position="1656"/>
    </location>
</feature>
<feature type="compositionally biased region" description="Basic and acidic residues" evidence="5">
    <location>
        <begin position="1554"/>
        <end position="1568"/>
    </location>
</feature>
<comment type="caution">
    <text evidence="8">The sequence shown here is derived from an EMBL/GenBank/DDBJ whole genome shotgun (WGS) entry which is preliminary data.</text>
</comment>
<dbReference type="CDD" id="cd22249">
    <property type="entry name" value="UDM1_RNF168_RNF169-like"/>
    <property type="match status" value="1"/>
</dbReference>
<feature type="compositionally biased region" description="Polar residues" evidence="5">
    <location>
        <begin position="1598"/>
        <end position="1614"/>
    </location>
</feature>
<evidence type="ECO:0000256" key="5">
    <source>
        <dbReference type="SAM" id="MobiDB-lite"/>
    </source>
</evidence>
<dbReference type="PROSITE" id="PS00478">
    <property type="entry name" value="LIM_DOMAIN_1"/>
    <property type="match status" value="1"/>
</dbReference>
<keyword evidence="1 4" id="KW-0479">Metal-binding</keyword>
<dbReference type="SUPFAM" id="SSF50156">
    <property type="entry name" value="PDZ domain-like"/>
    <property type="match status" value="1"/>
</dbReference>
<feature type="compositionally biased region" description="Basic and acidic residues" evidence="5">
    <location>
        <begin position="1244"/>
        <end position="1273"/>
    </location>
</feature>
<reference evidence="8 9" key="1">
    <citation type="journal article" date="2023" name="Sci. Data">
        <title>Genome assembly of the Korean intertidal mud-creeper Batillaria attramentaria.</title>
        <authorList>
            <person name="Patra A.K."/>
            <person name="Ho P.T."/>
            <person name="Jun S."/>
            <person name="Lee S.J."/>
            <person name="Kim Y."/>
            <person name="Won Y.J."/>
        </authorList>
    </citation>
    <scope>NUCLEOTIDE SEQUENCE [LARGE SCALE GENOMIC DNA]</scope>
    <source>
        <strain evidence="8">Wonlab-2016</strain>
    </source>
</reference>
<feature type="compositionally biased region" description="Polar residues" evidence="5">
    <location>
        <begin position="459"/>
        <end position="483"/>
    </location>
</feature>
<dbReference type="Proteomes" id="UP001519460">
    <property type="component" value="Unassembled WGS sequence"/>
</dbReference>
<feature type="compositionally biased region" description="Basic and acidic residues" evidence="5">
    <location>
        <begin position="781"/>
        <end position="793"/>
    </location>
</feature>
<dbReference type="CDD" id="cd08368">
    <property type="entry name" value="LIM"/>
    <property type="match status" value="1"/>
</dbReference>
<feature type="compositionally biased region" description="Low complexity" evidence="5">
    <location>
        <begin position="1130"/>
        <end position="1140"/>
    </location>
</feature>
<dbReference type="Pfam" id="PF15949">
    <property type="entry name" value="DUF4757"/>
    <property type="match status" value="1"/>
</dbReference>
<feature type="domain" description="PDZ" evidence="7">
    <location>
        <begin position="653"/>
        <end position="737"/>
    </location>
</feature>
<feature type="domain" description="LIM zinc-binding" evidence="6">
    <location>
        <begin position="1695"/>
        <end position="1761"/>
    </location>
</feature>
<feature type="compositionally biased region" description="Polar residues" evidence="5">
    <location>
        <begin position="597"/>
        <end position="619"/>
    </location>
</feature>
<evidence type="ECO:0000313" key="9">
    <source>
        <dbReference type="Proteomes" id="UP001519460"/>
    </source>
</evidence>
<keyword evidence="2 4" id="KW-0862">Zinc</keyword>
<feature type="region of interest" description="Disordered" evidence="5">
    <location>
        <begin position="739"/>
        <end position="1115"/>
    </location>
</feature>
<proteinExistence type="predicted"/>
<feature type="compositionally biased region" description="Polar residues" evidence="5">
    <location>
        <begin position="874"/>
        <end position="889"/>
    </location>
</feature>
<feature type="compositionally biased region" description="Basic and acidic residues" evidence="5">
    <location>
        <begin position="1007"/>
        <end position="1054"/>
    </location>
</feature>
<dbReference type="Gene3D" id="2.10.110.10">
    <property type="entry name" value="Cysteine Rich Protein"/>
    <property type="match status" value="1"/>
</dbReference>
<accession>A0ABD0LGF8</accession>
<dbReference type="PANTHER" id="PTHR46767">
    <property type="entry name" value="LIM DOMAIN ONLY PROTEIN 7"/>
    <property type="match status" value="1"/>
</dbReference>
<dbReference type="InterPro" id="IPR036034">
    <property type="entry name" value="PDZ_sf"/>
</dbReference>
<dbReference type="GO" id="GO:0046872">
    <property type="term" value="F:metal ion binding"/>
    <property type="evidence" value="ECO:0007669"/>
    <property type="project" value="UniProtKB-KW"/>
</dbReference>
<feature type="region of interest" description="Disordered" evidence="5">
    <location>
        <begin position="1130"/>
        <end position="1174"/>
    </location>
</feature>